<comment type="caution">
    <text evidence="5">The sequence shown here is derived from an EMBL/GenBank/DDBJ whole genome shotgun (WGS) entry which is preliminary data.</text>
</comment>
<protein>
    <recommendedName>
        <fullName evidence="3">Glutathione S-transferase</fullName>
        <ecNumber evidence="3">2.5.1.18</ecNumber>
    </recommendedName>
</protein>
<dbReference type="PANTHER" id="PTHR11260">
    <property type="entry name" value="GLUTATHIONE S-TRANSFERASE, GST, SUPERFAMILY, GST DOMAIN CONTAINING"/>
    <property type="match status" value="1"/>
</dbReference>
<proteinExistence type="inferred from homology"/>
<comment type="function">
    <text evidence="3">Is involved in the conjugation of reduced glutathione to a wide number of exogenous and endogenous hydrophobic electrophiles.</text>
</comment>
<evidence type="ECO:0000256" key="3">
    <source>
        <dbReference type="RuleBase" id="RU369102"/>
    </source>
</evidence>
<dbReference type="SFLD" id="SFLDG00358">
    <property type="entry name" value="Main_(cytGST)"/>
    <property type="match status" value="1"/>
</dbReference>
<comment type="similarity">
    <text evidence="3">Belongs to the GST superfamily.</text>
</comment>
<keyword evidence="3" id="KW-0963">Cytoplasm</keyword>
<evidence type="ECO:0000259" key="4">
    <source>
        <dbReference type="PROSITE" id="PS50404"/>
    </source>
</evidence>
<dbReference type="PANTHER" id="PTHR11260:SF676">
    <property type="entry name" value="GLUTATHIONE S-TRANSFERASE U8"/>
    <property type="match status" value="1"/>
</dbReference>
<gene>
    <name evidence="5" type="ORF">QJS04_geneDACA000611</name>
</gene>
<sequence length="124" mass="14728">METVQGGLKLHGMRLSPFCTRVELALKLKGVQFEYIQEDLNKKSDALLQYNPIHKKVPVLIHDGQPIVESLVILEYIDETWKEPRLMSEDPHRRARIRFWANYYDKEVMHELYLLCDFLQENNV</sequence>
<reference evidence="5" key="2">
    <citation type="submission" date="2023-06" db="EMBL/GenBank/DDBJ databases">
        <authorList>
            <person name="Ma L."/>
            <person name="Liu K.-W."/>
            <person name="Li Z."/>
            <person name="Hsiao Y.-Y."/>
            <person name="Qi Y."/>
            <person name="Fu T."/>
            <person name="Tang G."/>
            <person name="Zhang D."/>
            <person name="Sun W.-H."/>
            <person name="Liu D.-K."/>
            <person name="Li Y."/>
            <person name="Chen G.-Z."/>
            <person name="Liu X.-D."/>
            <person name="Liao X.-Y."/>
            <person name="Jiang Y.-T."/>
            <person name="Yu X."/>
            <person name="Hao Y."/>
            <person name="Huang J."/>
            <person name="Zhao X.-W."/>
            <person name="Ke S."/>
            <person name="Chen Y.-Y."/>
            <person name="Wu W.-L."/>
            <person name="Hsu J.-L."/>
            <person name="Lin Y.-F."/>
            <person name="Huang M.-D."/>
            <person name="Li C.-Y."/>
            <person name="Huang L."/>
            <person name="Wang Z.-W."/>
            <person name="Zhao X."/>
            <person name="Zhong W.-Y."/>
            <person name="Peng D.-H."/>
            <person name="Ahmad S."/>
            <person name="Lan S."/>
            <person name="Zhang J.-S."/>
            <person name="Tsai W.-C."/>
            <person name="Van De Peer Y."/>
            <person name="Liu Z.-J."/>
        </authorList>
    </citation>
    <scope>NUCLEOTIDE SEQUENCE</scope>
    <source>
        <strain evidence="5">SCP</strain>
        <tissue evidence="5">Leaves</tissue>
    </source>
</reference>
<dbReference type="InterPro" id="IPR004045">
    <property type="entry name" value="Glutathione_S-Trfase_N"/>
</dbReference>
<evidence type="ECO:0000313" key="5">
    <source>
        <dbReference type="EMBL" id="KAK1267181.1"/>
    </source>
</evidence>
<dbReference type="CDD" id="cd03058">
    <property type="entry name" value="GST_N_Tau"/>
    <property type="match status" value="1"/>
</dbReference>
<dbReference type="InterPro" id="IPR045073">
    <property type="entry name" value="Omega/Tau-like"/>
</dbReference>
<dbReference type="InterPro" id="IPR036249">
    <property type="entry name" value="Thioredoxin-like_sf"/>
</dbReference>
<dbReference type="Gene3D" id="3.40.30.10">
    <property type="entry name" value="Glutaredoxin"/>
    <property type="match status" value="1"/>
</dbReference>
<dbReference type="GO" id="GO:0004364">
    <property type="term" value="F:glutathione transferase activity"/>
    <property type="evidence" value="ECO:0007669"/>
    <property type="project" value="UniProtKB-UniRule"/>
</dbReference>
<dbReference type="EC" id="2.5.1.18" evidence="3"/>
<dbReference type="InterPro" id="IPR040079">
    <property type="entry name" value="Glutathione_S-Trfase"/>
</dbReference>
<comment type="subcellular location">
    <subcellularLocation>
        <location evidence="3">Cytoplasm</location>
        <location evidence="3">Cytosol</location>
    </subcellularLocation>
</comment>
<accession>A0AAV9ASE2</accession>
<dbReference type="Proteomes" id="UP001179952">
    <property type="component" value="Unassembled WGS sequence"/>
</dbReference>
<dbReference type="PROSITE" id="PS50404">
    <property type="entry name" value="GST_NTER"/>
    <property type="match status" value="1"/>
</dbReference>
<dbReference type="GO" id="GO:0005829">
    <property type="term" value="C:cytosol"/>
    <property type="evidence" value="ECO:0007669"/>
    <property type="project" value="UniProtKB-SubCell"/>
</dbReference>
<dbReference type="GO" id="GO:0006749">
    <property type="term" value="P:glutathione metabolic process"/>
    <property type="evidence" value="ECO:0007669"/>
    <property type="project" value="TreeGrafter"/>
</dbReference>
<dbReference type="FunFam" id="3.40.30.10:FF:000014">
    <property type="entry name" value="Tau class glutathione S-transferase"/>
    <property type="match status" value="1"/>
</dbReference>
<comment type="catalytic activity">
    <reaction evidence="2 3">
        <text>RX + glutathione = an S-substituted glutathione + a halide anion + H(+)</text>
        <dbReference type="Rhea" id="RHEA:16437"/>
        <dbReference type="ChEBI" id="CHEBI:15378"/>
        <dbReference type="ChEBI" id="CHEBI:16042"/>
        <dbReference type="ChEBI" id="CHEBI:17792"/>
        <dbReference type="ChEBI" id="CHEBI:57925"/>
        <dbReference type="ChEBI" id="CHEBI:90779"/>
        <dbReference type="EC" id="2.5.1.18"/>
    </reaction>
</comment>
<dbReference type="Gene3D" id="1.20.1050.10">
    <property type="match status" value="1"/>
</dbReference>
<dbReference type="SUPFAM" id="SSF52833">
    <property type="entry name" value="Thioredoxin-like"/>
    <property type="match status" value="1"/>
</dbReference>
<keyword evidence="6" id="KW-1185">Reference proteome</keyword>
<dbReference type="AlphaFoldDB" id="A0AAV9ASE2"/>
<reference evidence="5" key="1">
    <citation type="journal article" date="2023" name="Nat. Commun.">
        <title>Diploid and tetraploid genomes of Acorus and the evolution of monocots.</title>
        <authorList>
            <person name="Ma L."/>
            <person name="Liu K.W."/>
            <person name="Li Z."/>
            <person name="Hsiao Y.Y."/>
            <person name="Qi Y."/>
            <person name="Fu T."/>
            <person name="Tang G.D."/>
            <person name="Zhang D."/>
            <person name="Sun W.H."/>
            <person name="Liu D.K."/>
            <person name="Li Y."/>
            <person name="Chen G.Z."/>
            <person name="Liu X.D."/>
            <person name="Liao X.Y."/>
            <person name="Jiang Y.T."/>
            <person name="Yu X."/>
            <person name="Hao Y."/>
            <person name="Huang J."/>
            <person name="Zhao X.W."/>
            <person name="Ke S."/>
            <person name="Chen Y.Y."/>
            <person name="Wu W.L."/>
            <person name="Hsu J.L."/>
            <person name="Lin Y.F."/>
            <person name="Huang M.D."/>
            <person name="Li C.Y."/>
            <person name="Huang L."/>
            <person name="Wang Z.W."/>
            <person name="Zhao X."/>
            <person name="Zhong W.Y."/>
            <person name="Peng D.H."/>
            <person name="Ahmad S."/>
            <person name="Lan S."/>
            <person name="Zhang J.S."/>
            <person name="Tsai W.C."/>
            <person name="Van de Peer Y."/>
            <person name="Liu Z.J."/>
        </authorList>
    </citation>
    <scope>NUCLEOTIDE SEQUENCE</scope>
    <source>
        <strain evidence="5">SCP</strain>
    </source>
</reference>
<dbReference type="Pfam" id="PF02798">
    <property type="entry name" value="GST_N"/>
    <property type="match status" value="1"/>
</dbReference>
<evidence type="ECO:0000313" key="6">
    <source>
        <dbReference type="Proteomes" id="UP001179952"/>
    </source>
</evidence>
<organism evidence="5 6">
    <name type="scientific">Acorus gramineus</name>
    <name type="common">Dwarf sweet flag</name>
    <dbReference type="NCBI Taxonomy" id="55184"/>
    <lineage>
        <taxon>Eukaryota</taxon>
        <taxon>Viridiplantae</taxon>
        <taxon>Streptophyta</taxon>
        <taxon>Embryophyta</taxon>
        <taxon>Tracheophyta</taxon>
        <taxon>Spermatophyta</taxon>
        <taxon>Magnoliopsida</taxon>
        <taxon>Liliopsida</taxon>
        <taxon>Acoraceae</taxon>
        <taxon>Acorus</taxon>
    </lineage>
</organism>
<dbReference type="SFLD" id="SFLDS00019">
    <property type="entry name" value="Glutathione_Transferase_(cytos"/>
    <property type="match status" value="1"/>
</dbReference>
<keyword evidence="1 3" id="KW-0808">Transferase</keyword>
<evidence type="ECO:0000256" key="2">
    <source>
        <dbReference type="ARBA" id="ARBA00047960"/>
    </source>
</evidence>
<name>A0AAV9ASE2_ACOGR</name>
<feature type="domain" description="GST N-terminal" evidence="4">
    <location>
        <begin position="6"/>
        <end position="85"/>
    </location>
</feature>
<dbReference type="EMBL" id="JAUJYN010000007">
    <property type="protein sequence ID" value="KAK1267181.1"/>
    <property type="molecule type" value="Genomic_DNA"/>
</dbReference>
<evidence type="ECO:0000256" key="1">
    <source>
        <dbReference type="ARBA" id="ARBA00022679"/>
    </source>
</evidence>